<dbReference type="AlphaFoldDB" id="A0A316UMB9"/>
<name>A0A316UMB9_9BASI</name>
<evidence type="ECO:0008006" key="4">
    <source>
        <dbReference type="Google" id="ProtNLM"/>
    </source>
</evidence>
<proteinExistence type="predicted"/>
<evidence type="ECO:0000256" key="1">
    <source>
        <dbReference type="SAM" id="MobiDB-lite"/>
    </source>
</evidence>
<dbReference type="Proteomes" id="UP000245884">
    <property type="component" value="Unassembled WGS sequence"/>
</dbReference>
<dbReference type="GeneID" id="37031359"/>
<dbReference type="EMBL" id="KZ819671">
    <property type="protein sequence ID" value="PWN26399.1"/>
    <property type="molecule type" value="Genomic_DNA"/>
</dbReference>
<feature type="region of interest" description="Disordered" evidence="1">
    <location>
        <begin position="303"/>
        <end position="341"/>
    </location>
</feature>
<evidence type="ECO:0000313" key="3">
    <source>
        <dbReference type="Proteomes" id="UP000245884"/>
    </source>
</evidence>
<dbReference type="RefSeq" id="XP_025361011.1">
    <property type="nucleotide sequence ID" value="XM_025509536.1"/>
</dbReference>
<feature type="region of interest" description="Disordered" evidence="1">
    <location>
        <begin position="1"/>
        <end position="41"/>
    </location>
</feature>
<feature type="region of interest" description="Disordered" evidence="1">
    <location>
        <begin position="222"/>
        <end position="267"/>
    </location>
</feature>
<protein>
    <recommendedName>
        <fullName evidence="4">Proteasome assembly chaperone 1</fullName>
    </recommendedName>
</protein>
<dbReference type="STRING" id="1569628.A0A316UMB9"/>
<reference evidence="2 3" key="1">
    <citation type="journal article" date="2018" name="Mol. Biol. Evol.">
        <title>Broad Genomic Sampling Reveals a Smut Pathogenic Ancestry of the Fungal Clade Ustilaginomycotina.</title>
        <authorList>
            <person name="Kijpornyongpan T."/>
            <person name="Mondo S.J."/>
            <person name="Barry K."/>
            <person name="Sandor L."/>
            <person name="Lee J."/>
            <person name="Lipzen A."/>
            <person name="Pangilinan J."/>
            <person name="LaButti K."/>
            <person name="Hainaut M."/>
            <person name="Henrissat B."/>
            <person name="Grigoriev I.V."/>
            <person name="Spatafora J.W."/>
            <person name="Aime M.C."/>
        </authorList>
    </citation>
    <scope>NUCLEOTIDE SEQUENCE [LARGE SCALE GENOMIC DNA]</scope>
    <source>
        <strain evidence="2 3">MCA 5214</strain>
    </source>
</reference>
<sequence length="341" mass="37154">MDSLSLYDPVNRLDVPPSRHAVESDSESDSGDDLDDIDDERQEEDVVSQHLEMEGNLDALRGKDLIILVGQVGETIVSSLKGEEGWARMVCTVKWQGRVQASFSEGGVGLVYPSSLLMERPGIMSLVMAEMLKRLKPKSLCILTSYSPVLYIDPSPPKQDHTSSIRYLSSRHIASASSLHAFSPPNFLWGADAALTQSAVYACIPTLVLLAPNNSPSLRPQARIAPDHKGDVGGVGGGRPMGLDEVLESDEDEEEDGSTGVEEADPMPLSLDEDERMELVEGLREGLRQMAWPATLPLLPVANQGSNSSSSSEGTSLAHFVQERRREAVRRRQRNASGMYV</sequence>
<feature type="compositionally biased region" description="Acidic residues" evidence="1">
    <location>
        <begin position="245"/>
        <end position="267"/>
    </location>
</feature>
<keyword evidence="3" id="KW-1185">Reference proteome</keyword>
<organism evidence="2 3">
    <name type="scientific">Jaminaea rosea</name>
    <dbReference type="NCBI Taxonomy" id="1569628"/>
    <lineage>
        <taxon>Eukaryota</taxon>
        <taxon>Fungi</taxon>
        <taxon>Dikarya</taxon>
        <taxon>Basidiomycota</taxon>
        <taxon>Ustilaginomycotina</taxon>
        <taxon>Exobasidiomycetes</taxon>
        <taxon>Microstromatales</taxon>
        <taxon>Microstromatales incertae sedis</taxon>
        <taxon>Jaminaea</taxon>
    </lineage>
</organism>
<accession>A0A316UMB9</accession>
<evidence type="ECO:0000313" key="2">
    <source>
        <dbReference type="EMBL" id="PWN26399.1"/>
    </source>
</evidence>
<gene>
    <name evidence="2" type="ORF">BDZ90DRAFT_38062</name>
</gene>
<feature type="compositionally biased region" description="Acidic residues" evidence="1">
    <location>
        <begin position="24"/>
        <end position="41"/>
    </location>
</feature>